<keyword evidence="1" id="KW-0723">Serine/threonine-protein kinase</keyword>
<evidence type="ECO:0000313" key="7">
    <source>
        <dbReference type="EMBL" id="POG67211.1"/>
    </source>
</evidence>
<evidence type="ECO:0000256" key="1">
    <source>
        <dbReference type="ARBA" id="ARBA00022527"/>
    </source>
</evidence>
<feature type="non-terminal residue" evidence="7">
    <location>
        <position position="1"/>
    </location>
</feature>
<keyword evidence="5" id="KW-0067">ATP-binding</keyword>
<dbReference type="PANTHER" id="PTHR24351">
    <property type="entry name" value="RIBOSOMAL PROTEIN S6 KINASE"/>
    <property type="match status" value="1"/>
</dbReference>
<organism evidence="7 8">
    <name type="scientific">Rhizophagus irregularis (strain DAOM 181602 / DAOM 197198 / MUCL 43194)</name>
    <name type="common">Arbuscular mycorrhizal fungus</name>
    <name type="synonym">Glomus intraradices</name>
    <dbReference type="NCBI Taxonomy" id="747089"/>
    <lineage>
        <taxon>Eukaryota</taxon>
        <taxon>Fungi</taxon>
        <taxon>Fungi incertae sedis</taxon>
        <taxon>Mucoromycota</taxon>
        <taxon>Glomeromycotina</taxon>
        <taxon>Glomeromycetes</taxon>
        <taxon>Glomerales</taxon>
        <taxon>Glomeraceae</taxon>
        <taxon>Rhizophagus</taxon>
    </lineage>
</organism>
<keyword evidence="3" id="KW-0547">Nucleotide-binding</keyword>
<reference evidence="7 8" key="2">
    <citation type="journal article" date="2018" name="New Phytol.">
        <title>High intraspecific genome diversity in the model arbuscular mycorrhizal symbiont Rhizophagus irregularis.</title>
        <authorList>
            <person name="Chen E.C.H."/>
            <person name="Morin E."/>
            <person name="Beaudet D."/>
            <person name="Noel J."/>
            <person name="Yildirir G."/>
            <person name="Ndikumana S."/>
            <person name="Charron P."/>
            <person name="St-Onge C."/>
            <person name="Giorgi J."/>
            <person name="Kruger M."/>
            <person name="Marton T."/>
            <person name="Ropars J."/>
            <person name="Grigoriev I.V."/>
            <person name="Hainaut M."/>
            <person name="Henrissat B."/>
            <person name="Roux C."/>
            <person name="Martin F."/>
            <person name="Corradi N."/>
        </authorList>
    </citation>
    <scope>NUCLEOTIDE SEQUENCE [LARGE SCALE GENOMIC DNA]</scope>
    <source>
        <strain evidence="7 8">DAOM 197198</strain>
    </source>
</reference>
<evidence type="ECO:0000256" key="2">
    <source>
        <dbReference type="ARBA" id="ARBA00022679"/>
    </source>
</evidence>
<protein>
    <submittedName>
        <fullName evidence="7">Kinase-like domain-containing protein</fullName>
    </submittedName>
</protein>
<keyword evidence="4" id="KW-0418">Kinase</keyword>
<dbReference type="AlphaFoldDB" id="A0A2P4PPA2"/>
<dbReference type="Proteomes" id="UP000018888">
    <property type="component" value="Unassembled WGS sequence"/>
</dbReference>
<dbReference type="PROSITE" id="PS50011">
    <property type="entry name" value="PROTEIN_KINASE_DOM"/>
    <property type="match status" value="1"/>
</dbReference>
<feature type="domain" description="Protein kinase" evidence="6">
    <location>
        <begin position="1"/>
        <end position="130"/>
    </location>
</feature>
<proteinExistence type="predicted"/>
<evidence type="ECO:0000313" key="8">
    <source>
        <dbReference type="Proteomes" id="UP000018888"/>
    </source>
</evidence>
<evidence type="ECO:0000259" key="6">
    <source>
        <dbReference type="PROSITE" id="PS50011"/>
    </source>
</evidence>
<dbReference type="EMBL" id="AUPC02000175">
    <property type="protein sequence ID" value="POG67211.1"/>
    <property type="molecule type" value="Genomic_DNA"/>
</dbReference>
<dbReference type="Pfam" id="PF00069">
    <property type="entry name" value="Pkinase"/>
    <property type="match status" value="1"/>
</dbReference>
<gene>
    <name evidence="7" type="ORF">GLOIN_2v1435278</name>
</gene>
<reference evidence="7 8" key="1">
    <citation type="journal article" date="2013" name="Proc. Natl. Acad. Sci. U.S.A.">
        <title>Genome of an arbuscular mycorrhizal fungus provides insight into the oldest plant symbiosis.</title>
        <authorList>
            <person name="Tisserant E."/>
            <person name="Malbreil M."/>
            <person name="Kuo A."/>
            <person name="Kohler A."/>
            <person name="Symeonidi A."/>
            <person name="Balestrini R."/>
            <person name="Charron P."/>
            <person name="Duensing N."/>
            <person name="Frei Dit Frey N."/>
            <person name="Gianinazzi-Pearson V."/>
            <person name="Gilbert L.B."/>
            <person name="Handa Y."/>
            <person name="Herr J.R."/>
            <person name="Hijri M."/>
            <person name="Koul R."/>
            <person name="Kawaguchi M."/>
            <person name="Krajinski F."/>
            <person name="Lammers P.J."/>
            <person name="Masclaux F.G."/>
            <person name="Murat C."/>
            <person name="Morin E."/>
            <person name="Ndikumana S."/>
            <person name="Pagni M."/>
            <person name="Petitpierre D."/>
            <person name="Requena N."/>
            <person name="Rosikiewicz P."/>
            <person name="Riley R."/>
            <person name="Saito K."/>
            <person name="San Clemente H."/>
            <person name="Shapiro H."/>
            <person name="van Tuinen D."/>
            <person name="Becard G."/>
            <person name="Bonfante P."/>
            <person name="Paszkowski U."/>
            <person name="Shachar-Hill Y.Y."/>
            <person name="Tuskan G.A."/>
            <person name="Young P.W."/>
            <person name="Sanders I.R."/>
            <person name="Henrissat B."/>
            <person name="Rensing S.A."/>
            <person name="Grigoriev I.V."/>
            <person name="Corradi N."/>
            <person name="Roux C."/>
            <person name="Martin F."/>
        </authorList>
    </citation>
    <scope>NUCLEOTIDE SEQUENCE [LARGE SCALE GENOMIC DNA]</scope>
    <source>
        <strain evidence="7 8">DAOM 197198</strain>
    </source>
</reference>
<dbReference type="SMART" id="SM00220">
    <property type="entry name" value="S_TKc"/>
    <property type="match status" value="1"/>
</dbReference>
<dbReference type="InterPro" id="IPR011009">
    <property type="entry name" value="Kinase-like_dom_sf"/>
</dbReference>
<dbReference type="Gene3D" id="1.10.510.10">
    <property type="entry name" value="Transferase(Phosphotransferase) domain 1"/>
    <property type="match status" value="1"/>
</dbReference>
<dbReference type="SUPFAM" id="SSF56112">
    <property type="entry name" value="Protein kinase-like (PK-like)"/>
    <property type="match status" value="1"/>
</dbReference>
<accession>A0A2P4PPA2</accession>
<keyword evidence="2" id="KW-0808">Transferase</keyword>
<name>A0A2P4PPA2_RHIID</name>
<evidence type="ECO:0000256" key="5">
    <source>
        <dbReference type="ARBA" id="ARBA00022840"/>
    </source>
</evidence>
<feature type="non-terminal residue" evidence="7">
    <location>
        <position position="130"/>
    </location>
</feature>
<dbReference type="GO" id="GO:0005524">
    <property type="term" value="F:ATP binding"/>
    <property type="evidence" value="ECO:0007669"/>
    <property type="project" value="UniProtKB-KW"/>
</dbReference>
<dbReference type="InterPro" id="IPR000719">
    <property type="entry name" value="Prot_kinase_dom"/>
</dbReference>
<evidence type="ECO:0000256" key="4">
    <source>
        <dbReference type="ARBA" id="ARBA00022777"/>
    </source>
</evidence>
<keyword evidence="8" id="KW-1185">Reference proteome</keyword>
<comment type="caution">
    <text evidence="7">The sequence shown here is derived from an EMBL/GenBank/DDBJ whole genome shotgun (WGS) entry which is preliminary data.</text>
</comment>
<dbReference type="GO" id="GO:0004674">
    <property type="term" value="F:protein serine/threonine kinase activity"/>
    <property type="evidence" value="ECO:0007669"/>
    <property type="project" value="UniProtKB-KW"/>
</dbReference>
<evidence type="ECO:0000256" key="3">
    <source>
        <dbReference type="ARBA" id="ARBA00022741"/>
    </source>
</evidence>
<sequence>EYIMILEYADLGDLSYRINKNKNFDWSKKLNKLMYIINGLKEIHQKKMVHRDFHTGNILFKTGKNIGLDIRISDMGLSGKVGNIDNEICGVMPYIAPEVLRGNPYTQAADIYSFGMIMYFIATLRQPFQN</sequence>